<keyword evidence="2" id="KW-0863">Zinc-finger</keyword>
<evidence type="ECO:0000259" key="5">
    <source>
        <dbReference type="PROSITE" id="PS50280"/>
    </source>
</evidence>
<protein>
    <submittedName>
        <fullName evidence="6">MYND domain protein</fullName>
    </submittedName>
</protein>
<feature type="region of interest" description="Disordered" evidence="4">
    <location>
        <begin position="67"/>
        <end position="100"/>
    </location>
</feature>
<feature type="compositionally biased region" description="Low complexity" evidence="4">
    <location>
        <begin position="391"/>
        <end position="402"/>
    </location>
</feature>
<dbReference type="STRING" id="1448320.A0A319DR29"/>
<dbReference type="Pfam" id="PF00856">
    <property type="entry name" value="SET"/>
    <property type="match status" value="1"/>
</dbReference>
<dbReference type="GO" id="GO:0005634">
    <property type="term" value="C:nucleus"/>
    <property type="evidence" value="ECO:0007669"/>
    <property type="project" value="TreeGrafter"/>
</dbReference>
<evidence type="ECO:0000256" key="4">
    <source>
        <dbReference type="SAM" id="MobiDB-lite"/>
    </source>
</evidence>
<name>A0A319DR29_9EURO</name>
<evidence type="ECO:0000313" key="6">
    <source>
        <dbReference type="EMBL" id="PYI00012.1"/>
    </source>
</evidence>
<dbReference type="PROSITE" id="PS50280">
    <property type="entry name" value="SET"/>
    <property type="match status" value="1"/>
</dbReference>
<evidence type="ECO:0000256" key="3">
    <source>
        <dbReference type="ARBA" id="ARBA00022833"/>
    </source>
</evidence>
<evidence type="ECO:0000313" key="7">
    <source>
        <dbReference type="Proteomes" id="UP000247810"/>
    </source>
</evidence>
<dbReference type="EMBL" id="KZ825798">
    <property type="protein sequence ID" value="PYI00012.1"/>
    <property type="molecule type" value="Genomic_DNA"/>
</dbReference>
<gene>
    <name evidence="6" type="ORF">BO71DRAFT_368282</name>
</gene>
<dbReference type="InterPro" id="IPR002893">
    <property type="entry name" value="Znf_MYND"/>
</dbReference>
<evidence type="ECO:0000256" key="2">
    <source>
        <dbReference type="ARBA" id="ARBA00022771"/>
    </source>
</evidence>
<keyword evidence="1" id="KW-0479">Metal-binding</keyword>
<feature type="region of interest" description="Disordered" evidence="4">
    <location>
        <begin position="391"/>
        <end position="412"/>
    </location>
</feature>
<dbReference type="GO" id="GO:0008270">
    <property type="term" value="F:zinc ion binding"/>
    <property type="evidence" value="ECO:0007669"/>
    <property type="project" value="UniProtKB-KW"/>
</dbReference>
<dbReference type="SUPFAM" id="SSF144232">
    <property type="entry name" value="HIT/MYND zinc finger-like"/>
    <property type="match status" value="1"/>
</dbReference>
<dbReference type="PROSITE" id="PS01360">
    <property type="entry name" value="ZF_MYND_1"/>
    <property type="match status" value="1"/>
</dbReference>
<proteinExistence type="predicted"/>
<dbReference type="SUPFAM" id="SSF82199">
    <property type="entry name" value="SET domain"/>
    <property type="match status" value="1"/>
</dbReference>
<dbReference type="InterPro" id="IPR050869">
    <property type="entry name" value="H3K4_H4K5_MeTrfase"/>
</dbReference>
<dbReference type="PANTHER" id="PTHR12197">
    <property type="entry name" value="HISTONE-LYSINE N-METHYLTRANSFERASE SMYD"/>
    <property type="match status" value="1"/>
</dbReference>
<dbReference type="InterPro" id="IPR001214">
    <property type="entry name" value="SET_dom"/>
</dbReference>
<organism evidence="6 7">
    <name type="scientific">Aspergillus ellipticus CBS 707.79</name>
    <dbReference type="NCBI Taxonomy" id="1448320"/>
    <lineage>
        <taxon>Eukaryota</taxon>
        <taxon>Fungi</taxon>
        <taxon>Dikarya</taxon>
        <taxon>Ascomycota</taxon>
        <taxon>Pezizomycotina</taxon>
        <taxon>Eurotiomycetes</taxon>
        <taxon>Eurotiomycetidae</taxon>
        <taxon>Eurotiales</taxon>
        <taxon>Aspergillaceae</taxon>
        <taxon>Aspergillus</taxon>
        <taxon>Aspergillus subgen. Circumdati</taxon>
    </lineage>
</organism>
<sequence length="572" mass="63561">MQPLQERADITARLYADPHNPHLHFERGLIHQKLGFPDLASADAYRALSLLDSVVDPDGCEFHARRKAQDLAASEDAQEPDDDADEDEDEDEDDGFVPITQDEYDSMIGDVYALLVRSLVNCGCFRDAYEFCAQGLKLLETMPQTSARDIFNAQLAIIRKKYLARQGTTSPTEDAVINPSALNAQGFARRVLYPWNEHEPDRKSPDTLQLLNERLKDVAPKCEVRAVALPALHGTTGTSPENEPKSATEEVSIQLGLFAKEDITPGEIILRESSLLTATNRLHDDLCDACNALLPELSSANPPVACDGCADTIFCSQACHDQAQTTYHGAVCGLMENIESIGKDIPDPKDKADYLYLLLLGRAIAMAATQDTHPLDLPEIKYIWGDFHDLSSSSSTPTTSTDTETEEGDPTATLPFSFHLNILQPMRLLEEMEVDPYVSLPRYDTWVLNTLYAKFRGTASGRLSTWDGGPELCAVHPLWCLANHSCDPNVRWEWGGEITFRAREEGERSVWKREAGGDPVRRRVGAGIRKDEEILNHYCDIGLGVKDRRDWARGALGGWCLCDRCVWEAGEI</sequence>
<reference evidence="6 7" key="1">
    <citation type="submission" date="2018-02" db="EMBL/GenBank/DDBJ databases">
        <title>The genomes of Aspergillus section Nigri reveals drivers in fungal speciation.</title>
        <authorList>
            <consortium name="DOE Joint Genome Institute"/>
            <person name="Vesth T.C."/>
            <person name="Nybo J."/>
            <person name="Theobald S."/>
            <person name="Brandl J."/>
            <person name="Frisvad J.C."/>
            <person name="Nielsen K.F."/>
            <person name="Lyhne E.K."/>
            <person name="Kogle M.E."/>
            <person name="Kuo A."/>
            <person name="Riley R."/>
            <person name="Clum A."/>
            <person name="Nolan M."/>
            <person name="Lipzen A."/>
            <person name="Salamov A."/>
            <person name="Henrissat B."/>
            <person name="Wiebenga A."/>
            <person name="De vries R.P."/>
            <person name="Grigoriev I.V."/>
            <person name="Mortensen U.H."/>
            <person name="Andersen M.R."/>
            <person name="Baker S.E."/>
        </authorList>
    </citation>
    <scope>NUCLEOTIDE SEQUENCE [LARGE SCALE GENOMIC DNA]</scope>
    <source>
        <strain evidence="6 7">CBS 707.79</strain>
    </source>
</reference>
<accession>A0A319DR29</accession>
<dbReference type="PANTHER" id="PTHR12197:SF273">
    <property type="entry name" value="MYND-TYPE ZINC FINGER PROTEIN SAMB"/>
    <property type="match status" value="1"/>
</dbReference>
<evidence type="ECO:0000256" key="1">
    <source>
        <dbReference type="ARBA" id="ARBA00022723"/>
    </source>
</evidence>
<feature type="domain" description="SET" evidence="5">
    <location>
        <begin position="220"/>
        <end position="539"/>
    </location>
</feature>
<dbReference type="AlphaFoldDB" id="A0A319DR29"/>
<dbReference type="OrthoDB" id="438641at2759"/>
<keyword evidence="3" id="KW-0862">Zinc</keyword>
<dbReference type="Gene3D" id="2.170.270.10">
    <property type="entry name" value="SET domain"/>
    <property type="match status" value="1"/>
</dbReference>
<feature type="compositionally biased region" description="Acidic residues" evidence="4">
    <location>
        <begin position="76"/>
        <end position="95"/>
    </location>
</feature>
<dbReference type="InterPro" id="IPR046341">
    <property type="entry name" value="SET_dom_sf"/>
</dbReference>
<dbReference type="Proteomes" id="UP000247810">
    <property type="component" value="Unassembled WGS sequence"/>
</dbReference>
<dbReference type="VEuPathDB" id="FungiDB:BO71DRAFT_368282"/>
<keyword evidence="7" id="KW-1185">Reference proteome</keyword>